<dbReference type="GO" id="GO:0009360">
    <property type="term" value="C:DNA polymerase III complex"/>
    <property type="evidence" value="ECO:0007669"/>
    <property type="project" value="InterPro"/>
</dbReference>
<dbReference type="InterPro" id="IPR010372">
    <property type="entry name" value="DNA_pol3_delta_N"/>
</dbReference>
<evidence type="ECO:0000256" key="3">
    <source>
        <dbReference type="ARBA" id="ARBA00022679"/>
    </source>
</evidence>
<evidence type="ECO:0000313" key="10">
    <source>
        <dbReference type="EMBL" id="PKR79800.1"/>
    </source>
</evidence>
<keyword evidence="3" id="KW-0808">Transferase</keyword>
<keyword evidence="6" id="KW-0239">DNA-directed DNA polymerase</keyword>
<dbReference type="Gene3D" id="1.10.8.60">
    <property type="match status" value="1"/>
</dbReference>
<dbReference type="Gene3D" id="3.40.50.300">
    <property type="entry name" value="P-loop containing nucleotide triphosphate hydrolases"/>
    <property type="match status" value="1"/>
</dbReference>
<dbReference type="OrthoDB" id="1172326at2"/>
<dbReference type="GO" id="GO:0003677">
    <property type="term" value="F:DNA binding"/>
    <property type="evidence" value="ECO:0007669"/>
    <property type="project" value="InterPro"/>
</dbReference>
<evidence type="ECO:0000256" key="6">
    <source>
        <dbReference type="ARBA" id="ARBA00022932"/>
    </source>
</evidence>
<feature type="domain" description="DNA polymerase III delta N-terminal" evidence="9">
    <location>
        <begin position="21"/>
        <end position="134"/>
    </location>
</feature>
<comment type="caution">
    <text evidence="10">The sequence shown here is derived from an EMBL/GenBank/DDBJ whole genome shotgun (WGS) entry which is preliminary data.</text>
</comment>
<evidence type="ECO:0000256" key="8">
    <source>
        <dbReference type="ARBA" id="ARBA00049244"/>
    </source>
</evidence>
<reference evidence="10 11" key="1">
    <citation type="submission" date="2017-12" db="EMBL/GenBank/DDBJ databases">
        <title>The draft genome sequence of Brumimicrobium saltpan LHR20.</title>
        <authorList>
            <person name="Do Z.-J."/>
            <person name="Luo H.-R."/>
        </authorList>
    </citation>
    <scope>NUCLEOTIDE SEQUENCE [LARGE SCALE GENOMIC DNA]</scope>
    <source>
        <strain evidence="10 11">LHR20</strain>
    </source>
</reference>
<dbReference type="Pfam" id="PF06144">
    <property type="entry name" value="DNA_pol3_delta"/>
    <property type="match status" value="1"/>
</dbReference>
<evidence type="ECO:0000313" key="11">
    <source>
        <dbReference type="Proteomes" id="UP000236654"/>
    </source>
</evidence>
<evidence type="ECO:0000256" key="5">
    <source>
        <dbReference type="ARBA" id="ARBA00022705"/>
    </source>
</evidence>
<dbReference type="InterPro" id="IPR027417">
    <property type="entry name" value="P-loop_NTPase"/>
</dbReference>
<dbReference type="GO" id="GO:0003887">
    <property type="term" value="F:DNA-directed DNA polymerase activity"/>
    <property type="evidence" value="ECO:0007669"/>
    <property type="project" value="UniProtKB-KW"/>
</dbReference>
<dbReference type="GO" id="GO:0006261">
    <property type="term" value="P:DNA-templated DNA replication"/>
    <property type="evidence" value="ECO:0007669"/>
    <property type="project" value="TreeGrafter"/>
</dbReference>
<protein>
    <recommendedName>
        <fullName evidence="2">DNA polymerase III subunit delta</fullName>
        <ecNumber evidence="1">2.7.7.7</ecNumber>
    </recommendedName>
</protein>
<comment type="similarity">
    <text evidence="7">Belongs to the DNA polymerase HolA subunit family.</text>
</comment>
<dbReference type="Proteomes" id="UP000236654">
    <property type="component" value="Unassembled WGS sequence"/>
</dbReference>
<keyword evidence="11" id="KW-1185">Reference proteome</keyword>
<dbReference type="SUPFAM" id="SSF48019">
    <property type="entry name" value="post-AAA+ oligomerization domain-like"/>
    <property type="match status" value="1"/>
</dbReference>
<dbReference type="PANTHER" id="PTHR34388">
    <property type="entry name" value="DNA POLYMERASE III SUBUNIT DELTA"/>
    <property type="match status" value="1"/>
</dbReference>
<evidence type="ECO:0000256" key="1">
    <source>
        <dbReference type="ARBA" id="ARBA00012417"/>
    </source>
</evidence>
<dbReference type="EC" id="2.7.7.7" evidence="1"/>
<sequence length="334" mass="38387">MFISVNEIIKQFKKKSPKPLYLLHGTESFYIDEIVEAATKYILEENEKDFNLTVLYGKDVDMGQLQEQVKQFPMMAERQLVIVKEAQDVRNWGVMESYFDNPSPTTVLILAHKHKKADSRKKFFKSIKKNGEIYESKKLYENQVDGWIINYLKEKGYTINSKATMLLVEFLGADLGKIAKELEKLMLVLEKGTQISEVHIEENIGISKDYNAFELNNALASRDVLKANKIINYFEQNPKAAHITQLIPLLFGFHERLMKAHFSNAKDVNGLMSALRMSFPAAKEVMQAKRIYSPKKIAKNIAILQEYDLKSKGIDRGPGSDADLLRELIYQLMH</sequence>
<name>A0A2I0R088_9FLAO</name>
<dbReference type="InterPro" id="IPR005790">
    <property type="entry name" value="DNA_polIII_delta"/>
</dbReference>
<dbReference type="EMBL" id="PJNI01000018">
    <property type="protein sequence ID" value="PKR79800.1"/>
    <property type="molecule type" value="Genomic_DNA"/>
</dbReference>
<accession>A0A2I0R088</accession>
<comment type="catalytic activity">
    <reaction evidence="8">
        <text>DNA(n) + a 2'-deoxyribonucleoside 5'-triphosphate = DNA(n+1) + diphosphate</text>
        <dbReference type="Rhea" id="RHEA:22508"/>
        <dbReference type="Rhea" id="RHEA-COMP:17339"/>
        <dbReference type="Rhea" id="RHEA-COMP:17340"/>
        <dbReference type="ChEBI" id="CHEBI:33019"/>
        <dbReference type="ChEBI" id="CHEBI:61560"/>
        <dbReference type="ChEBI" id="CHEBI:173112"/>
        <dbReference type="EC" id="2.7.7.7"/>
    </reaction>
</comment>
<dbReference type="PANTHER" id="PTHR34388:SF1">
    <property type="entry name" value="DNA POLYMERASE III SUBUNIT DELTA"/>
    <property type="match status" value="1"/>
</dbReference>
<dbReference type="NCBIfam" id="TIGR01128">
    <property type="entry name" value="holA"/>
    <property type="match status" value="1"/>
</dbReference>
<dbReference type="SUPFAM" id="SSF52540">
    <property type="entry name" value="P-loop containing nucleoside triphosphate hydrolases"/>
    <property type="match status" value="1"/>
</dbReference>
<evidence type="ECO:0000259" key="9">
    <source>
        <dbReference type="Pfam" id="PF06144"/>
    </source>
</evidence>
<keyword evidence="4" id="KW-0548">Nucleotidyltransferase</keyword>
<dbReference type="InterPro" id="IPR008921">
    <property type="entry name" value="DNA_pol3_clamp-load_cplx_C"/>
</dbReference>
<evidence type="ECO:0000256" key="7">
    <source>
        <dbReference type="ARBA" id="ARBA00034754"/>
    </source>
</evidence>
<evidence type="ECO:0000256" key="4">
    <source>
        <dbReference type="ARBA" id="ARBA00022695"/>
    </source>
</evidence>
<dbReference type="AlphaFoldDB" id="A0A2I0R088"/>
<gene>
    <name evidence="10" type="primary">holA</name>
    <name evidence="10" type="ORF">CW751_13295</name>
</gene>
<dbReference type="Gene3D" id="1.20.272.10">
    <property type="match status" value="1"/>
</dbReference>
<evidence type="ECO:0000256" key="2">
    <source>
        <dbReference type="ARBA" id="ARBA00017703"/>
    </source>
</evidence>
<proteinExistence type="inferred from homology"/>
<organism evidence="10 11">
    <name type="scientific">Brumimicrobium salinarum</name>
    <dbReference type="NCBI Taxonomy" id="2058658"/>
    <lineage>
        <taxon>Bacteria</taxon>
        <taxon>Pseudomonadati</taxon>
        <taxon>Bacteroidota</taxon>
        <taxon>Flavobacteriia</taxon>
        <taxon>Flavobacteriales</taxon>
        <taxon>Crocinitomicaceae</taxon>
        <taxon>Brumimicrobium</taxon>
    </lineage>
</organism>
<keyword evidence="5" id="KW-0235">DNA replication</keyword>